<feature type="domain" description="SRCR" evidence="8">
    <location>
        <begin position="297"/>
        <end position="398"/>
    </location>
</feature>
<dbReference type="EnsemblMetazoa" id="G19099.4">
    <property type="protein sequence ID" value="G19099.4:cds"/>
    <property type="gene ID" value="G19099"/>
</dbReference>
<dbReference type="SMART" id="SM00202">
    <property type="entry name" value="SR"/>
    <property type="match status" value="2"/>
</dbReference>
<evidence type="ECO:0000256" key="5">
    <source>
        <dbReference type="PROSITE-ProRule" id="PRU00196"/>
    </source>
</evidence>
<organism evidence="9 10">
    <name type="scientific">Magallana gigas</name>
    <name type="common">Pacific oyster</name>
    <name type="synonym">Crassostrea gigas</name>
    <dbReference type="NCBI Taxonomy" id="29159"/>
    <lineage>
        <taxon>Eukaryota</taxon>
        <taxon>Metazoa</taxon>
        <taxon>Spiralia</taxon>
        <taxon>Lophotrochozoa</taxon>
        <taxon>Mollusca</taxon>
        <taxon>Bivalvia</taxon>
        <taxon>Autobranchia</taxon>
        <taxon>Pteriomorphia</taxon>
        <taxon>Ostreida</taxon>
        <taxon>Ostreoidea</taxon>
        <taxon>Ostreidae</taxon>
        <taxon>Magallana</taxon>
    </lineage>
</organism>
<keyword evidence="10" id="KW-1185">Reference proteome</keyword>
<evidence type="ECO:0000256" key="1">
    <source>
        <dbReference type="ARBA" id="ARBA00022729"/>
    </source>
</evidence>
<dbReference type="OMA" id="ITDEYHR"/>
<dbReference type="EnsemblMetazoa" id="G19099.1">
    <property type="protein sequence ID" value="G19099.1:cds"/>
    <property type="gene ID" value="G19099"/>
</dbReference>
<keyword evidence="6" id="KW-0175">Coiled coil</keyword>
<dbReference type="SUPFAM" id="SSF56487">
    <property type="entry name" value="SRCR-like"/>
    <property type="match status" value="2"/>
</dbReference>
<protein>
    <recommendedName>
        <fullName evidence="8">SRCR domain-containing protein</fullName>
    </recommendedName>
</protein>
<dbReference type="PANTHER" id="PTHR48071">
    <property type="entry name" value="SRCR DOMAIN-CONTAINING PROTEIN"/>
    <property type="match status" value="1"/>
</dbReference>
<feature type="disulfide bond" evidence="5">
    <location>
        <begin position="367"/>
        <end position="377"/>
    </location>
</feature>
<dbReference type="EnsemblMetazoa" id="G19099.3">
    <property type="protein sequence ID" value="G19099.3:cds"/>
    <property type="gene ID" value="G19099"/>
</dbReference>
<dbReference type="Pfam" id="PF00530">
    <property type="entry name" value="SRCR"/>
    <property type="match status" value="2"/>
</dbReference>
<feature type="domain" description="SRCR" evidence="8">
    <location>
        <begin position="400"/>
        <end position="501"/>
    </location>
</feature>
<sequence length="501" mass="55178">MAFYKVLFVEALVCLPLVQSFDLNSNDSHSEFENDNQDHLSRRVDNLQAQIQLQNKTLESQSALIQQLLNYSRQSSSMETISNELAVLRTFVQRITDEYHRLSTEANTTDLALKINSMANSIQILTTSFTSQEHVDVDLKRKLEFLNATVLGLQPSLNRIASIEQYLLFVNNSLRSLGFQNQHKHVTLTKNLQNFPTKHSAIQGTVTNERRTSTLRNQYATISTKLNALTQDVGSAKNSVMSLQTVVSQNQQNQKNVSKQISTLSSQYSSLSTLLHKTESRITTLEHNLESQLITDIRLTGGNHSGEGRVEVKYKGSWGTVCDDSFTDKSAKVVCSQLGYSISQATFKSNAAFGVGSGEIVLDDVVCTGDESSIAVCRHNGFGQENCGHHEDVGVICFGIRLTGGSSHREGRVEVKVGSTWGTVCDDYWDKNDATVVCRMLEYSTGSVRAYSGAHFGTGTGAILMDNVNCTGSERSLALCSFRGFGHHDCSHSEDAGVVCQ</sequence>
<name>A0A8W8JKE1_MAGGI</name>
<dbReference type="PRINTS" id="PR00258">
    <property type="entry name" value="SPERACTRCPTR"/>
</dbReference>
<evidence type="ECO:0000256" key="6">
    <source>
        <dbReference type="SAM" id="Coils"/>
    </source>
</evidence>
<proteinExistence type="predicted"/>
<dbReference type="EnsemblMetazoa" id="G19099.2">
    <property type="protein sequence ID" value="G19099.2:cds"/>
    <property type="gene ID" value="G19099"/>
</dbReference>
<dbReference type="FunFam" id="3.10.250.10:FF:000006">
    <property type="entry name" value="neurotrypsin isoform X2"/>
    <property type="match status" value="2"/>
</dbReference>
<dbReference type="Proteomes" id="UP000005408">
    <property type="component" value="Unassembled WGS sequence"/>
</dbReference>
<evidence type="ECO:0000256" key="7">
    <source>
        <dbReference type="SAM" id="SignalP"/>
    </source>
</evidence>
<evidence type="ECO:0000256" key="2">
    <source>
        <dbReference type="ARBA" id="ARBA00022737"/>
    </source>
</evidence>
<evidence type="ECO:0000259" key="8">
    <source>
        <dbReference type="PROSITE" id="PS50287"/>
    </source>
</evidence>
<dbReference type="InterPro" id="IPR036772">
    <property type="entry name" value="SRCR-like_dom_sf"/>
</dbReference>
<comment type="caution">
    <text evidence="5">Lacks conserved residue(s) required for the propagation of feature annotation.</text>
</comment>
<dbReference type="InterPro" id="IPR001190">
    <property type="entry name" value="SRCR"/>
</dbReference>
<evidence type="ECO:0000313" key="10">
    <source>
        <dbReference type="Proteomes" id="UP000005408"/>
    </source>
</evidence>
<dbReference type="EnsemblMetazoa" id="G19099.6">
    <property type="protein sequence ID" value="G19099.6:cds"/>
    <property type="gene ID" value="G19099"/>
</dbReference>
<dbReference type="AlphaFoldDB" id="A0A8W8JKE1"/>
<keyword evidence="3 5" id="KW-1015">Disulfide bond</keyword>
<reference evidence="9" key="1">
    <citation type="submission" date="2022-08" db="UniProtKB">
        <authorList>
            <consortium name="EnsemblMetazoa"/>
        </authorList>
    </citation>
    <scope>IDENTIFICATION</scope>
    <source>
        <strain evidence="9">05x7-T-G4-1.051#20</strain>
    </source>
</reference>
<dbReference type="GO" id="GO:0016020">
    <property type="term" value="C:membrane"/>
    <property type="evidence" value="ECO:0007669"/>
    <property type="project" value="InterPro"/>
</dbReference>
<feature type="signal peptide" evidence="7">
    <location>
        <begin position="1"/>
        <end position="20"/>
    </location>
</feature>
<dbReference type="Gene3D" id="1.20.5.340">
    <property type="match status" value="1"/>
</dbReference>
<keyword evidence="2" id="KW-0677">Repeat</keyword>
<dbReference type="OrthoDB" id="6286334at2759"/>
<dbReference type="PANTHER" id="PTHR48071:SF18">
    <property type="entry name" value="DELETED IN MALIGNANT BRAIN TUMORS 1 PROTEIN-RELATED"/>
    <property type="match status" value="1"/>
</dbReference>
<dbReference type="EnsemblMetazoa" id="G19099.5">
    <property type="protein sequence ID" value="G19099.5:cds"/>
    <property type="gene ID" value="G19099"/>
</dbReference>
<feature type="disulfide bond" evidence="5">
    <location>
        <begin position="470"/>
        <end position="480"/>
    </location>
</feature>
<dbReference type="Gene3D" id="3.10.250.10">
    <property type="entry name" value="SRCR-like domain"/>
    <property type="match status" value="2"/>
</dbReference>
<evidence type="ECO:0000256" key="3">
    <source>
        <dbReference type="ARBA" id="ARBA00023157"/>
    </source>
</evidence>
<dbReference type="PROSITE" id="PS00420">
    <property type="entry name" value="SRCR_1"/>
    <property type="match status" value="1"/>
</dbReference>
<dbReference type="PROSITE" id="PS50287">
    <property type="entry name" value="SRCR_2"/>
    <property type="match status" value="2"/>
</dbReference>
<feature type="coiled-coil region" evidence="6">
    <location>
        <begin position="37"/>
        <end position="64"/>
    </location>
</feature>
<feature type="chain" id="PRO_5042431109" description="SRCR domain-containing protein" evidence="7">
    <location>
        <begin position="21"/>
        <end position="501"/>
    </location>
</feature>
<keyword evidence="4" id="KW-0325">Glycoprotein</keyword>
<accession>A0A8W8JKE1</accession>
<keyword evidence="1 7" id="KW-0732">Signal</keyword>
<evidence type="ECO:0000313" key="9">
    <source>
        <dbReference type="EnsemblMetazoa" id="G19099.1:cds"/>
    </source>
</evidence>
<evidence type="ECO:0000256" key="4">
    <source>
        <dbReference type="ARBA" id="ARBA00023180"/>
    </source>
</evidence>